<dbReference type="Pfam" id="PF07992">
    <property type="entry name" value="Pyr_redox_2"/>
    <property type="match status" value="1"/>
</dbReference>
<keyword evidence="1" id="KW-0285">Flavoprotein</keyword>
<organism evidence="4 5">
    <name type="scientific">Peredibacter starrii</name>
    <dbReference type="NCBI Taxonomy" id="28202"/>
    <lineage>
        <taxon>Bacteria</taxon>
        <taxon>Pseudomonadati</taxon>
        <taxon>Bdellovibrionota</taxon>
        <taxon>Bacteriovoracia</taxon>
        <taxon>Bacteriovoracales</taxon>
        <taxon>Bacteriovoracaceae</taxon>
        <taxon>Peredibacter</taxon>
    </lineage>
</organism>
<accession>A0AAX4HM22</accession>
<gene>
    <name evidence="4" type="ORF">SOO65_16610</name>
</gene>
<evidence type="ECO:0000256" key="1">
    <source>
        <dbReference type="ARBA" id="ARBA00022630"/>
    </source>
</evidence>
<proteinExistence type="predicted"/>
<dbReference type="PRINTS" id="PR00368">
    <property type="entry name" value="FADPNR"/>
</dbReference>
<dbReference type="InterPro" id="IPR050097">
    <property type="entry name" value="Ferredoxin-NADP_redctase_2"/>
</dbReference>
<sequence>MKEIFDVVIVGGGPAGLSAALTLGRGNRSVLILDEGKGRNAPASHMMNFPSRDGTPPMEFRELIKRDLRKYSNVQIASLGVKSIVREEHHFLINEEIKARKILLAHGVKDILLPLPGFSELWGKSIFHCPYCHGYEHLKEPIGIIGDNKTALHYAILVKSLTDNLIVFSNGAEVDPAPFEKNGIKVYSSPIDSLIHQGDRLIAVKLMSGETIERSYLFYRPEQKLTSDLGTKLGCELNEHGLYKVQDSGETTVKGIYAAGDITELRQSVLMATASGQKAAAHINFEILHERF</sequence>
<keyword evidence="2" id="KW-0560">Oxidoreductase</keyword>
<dbReference type="AlphaFoldDB" id="A0AAX4HM22"/>
<keyword evidence="5" id="KW-1185">Reference proteome</keyword>
<dbReference type="SUPFAM" id="SSF51905">
    <property type="entry name" value="FAD/NAD(P)-binding domain"/>
    <property type="match status" value="1"/>
</dbReference>
<dbReference type="EMBL" id="CP139487">
    <property type="protein sequence ID" value="WPU64318.1"/>
    <property type="molecule type" value="Genomic_DNA"/>
</dbReference>
<evidence type="ECO:0000313" key="4">
    <source>
        <dbReference type="EMBL" id="WPU64318.1"/>
    </source>
</evidence>
<dbReference type="InterPro" id="IPR036188">
    <property type="entry name" value="FAD/NAD-bd_sf"/>
</dbReference>
<dbReference type="PRINTS" id="PR00469">
    <property type="entry name" value="PNDRDTASEII"/>
</dbReference>
<dbReference type="KEGG" id="psti:SOO65_16610"/>
<dbReference type="InterPro" id="IPR023753">
    <property type="entry name" value="FAD/NAD-binding_dom"/>
</dbReference>
<reference evidence="4 5" key="1">
    <citation type="submission" date="2023-11" db="EMBL/GenBank/DDBJ databases">
        <title>Peredibacter starrii A3.12.</title>
        <authorList>
            <person name="Mitchell R.J."/>
        </authorList>
    </citation>
    <scope>NUCLEOTIDE SEQUENCE [LARGE SCALE GENOMIC DNA]</scope>
    <source>
        <strain evidence="4 5">A3.12</strain>
    </source>
</reference>
<evidence type="ECO:0000259" key="3">
    <source>
        <dbReference type="Pfam" id="PF07992"/>
    </source>
</evidence>
<feature type="domain" description="FAD/NAD(P)-binding" evidence="3">
    <location>
        <begin position="5"/>
        <end position="276"/>
    </location>
</feature>
<dbReference type="PANTHER" id="PTHR48105">
    <property type="entry name" value="THIOREDOXIN REDUCTASE 1-RELATED-RELATED"/>
    <property type="match status" value="1"/>
</dbReference>
<dbReference type="Proteomes" id="UP001324634">
    <property type="component" value="Chromosome"/>
</dbReference>
<dbReference type="RefSeq" id="WP_321392895.1">
    <property type="nucleotide sequence ID" value="NZ_CP139487.1"/>
</dbReference>
<protein>
    <submittedName>
        <fullName evidence="4">NAD(P)/FAD-dependent oxidoreductase</fullName>
    </submittedName>
</protein>
<dbReference type="GO" id="GO:0016491">
    <property type="term" value="F:oxidoreductase activity"/>
    <property type="evidence" value="ECO:0007669"/>
    <property type="project" value="UniProtKB-KW"/>
</dbReference>
<evidence type="ECO:0000256" key="2">
    <source>
        <dbReference type="ARBA" id="ARBA00023002"/>
    </source>
</evidence>
<evidence type="ECO:0000313" key="5">
    <source>
        <dbReference type="Proteomes" id="UP001324634"/>
    </source>
</evidence>
<name>A0AAX4HM22_9BACT</name>
<dbReference type="Gene3D" id="3.50.50.60">
    <property type="entry name" value="FAD/NAD(P)-binding domain"/>
    <property type="match status" value="2"/>
</dbReference>